<feature type="compositionally biased region" description="Basic and acidic residues" evidence="1">
    <location>
        <begin position="156"/>
        <end position="177"/>
    </location>
</feature>
<sequence length="486" mass="52695">MDLPHWDLDANAVRSEYTTWIRNNCRHFDKLPLEPGMVHWDSIRSSRSTTTSSRSIRHSTSHHSSSSDDPSNKDGKKDKKADKKREKQEKEDRKKQEKLDKAEKKKQQKLAGKQGAGSLVPGAGQDSTQIGSEAPPAQKVVSNPANAEPEAIQDLEGLRRQQEMSKQKAIEKRREYNLEPPLPPTSEDAPAVAGPVLDEQQQQQAGQLPPESPVPPLGDQQQRQHPQGVIPTVITELCSPTTLILPQRIPLPNSSQSSLSSQHDPAGLPTTISHPVVKEQTEMEKSLEAIAQTLSRHNSLNHLPTATTSITAGISGSVSMPALGEATVMSGVEPAVDTTYTSVVAVDAQDAPTAVTSPSPLLEEFHISTVHQRPSTTITNTENNTETMATMQAEEIIPQEQEQEQGREDTNTLNPIVHVDDSLPEVPSSSPSIQEETPEQVAPAESPISPKLVTSLPGQFFTSTATAASTIEEAPIDSKIVDDIIA</sequence>
<feature type="region of interest" description="Disordered" evidence="1">
    <location>
        <begin position="44"/>
        <end position="226"/>
    </location>
</feature>
<keyword evidence="3" id="KW-1185">Reference proteome</keyword>
<gene>
    <name evidence="2" type="ORF">K457DRAFT_25501</name>
</gene>
<dbReference type="Proteomes" id="UP000078512">
    <property type="component" value="Unassembled WGS sequence"/>
</dbReference>
<dbReference type="EMBL" id="KV442133">
    <property type="protein sequence ID" value="OAQ23011.1"/>
    <property type="molecule type" value="Genomic_DNA"/>
</dbReference>
<dbReference type="AlphaFoldDB" id="A0A197JEU5"/>
<name>A0A197JEU5_9FUNG</name>
<feature type="compositionally biased region" description="Low complexity" evidence="1">
    <location>
        <begin position="44"/>
        <end position="54"/>
    </location>
</feature>
<accession>A0A197JEU5</accession>
<feature type="region of interest" description="Disordered" evidence="1">
    <location>
        <begin position="414"/>
        <end position="450"/>
    </location>
</feature>
<evidence type="ECO:0000313" key="2">
    <source>
        <dbReference type="EMBL" id="OAQ23011.1"/>
    </source>
</evidence>
<organism evidence="2 3">
    <name type="scientific">Linnemannia elongata AG-77</name>
    <dbReference type="NCBI Taxonomy" id="1314771"/>
    <lineage>
        <taxon>Eukaryota</taxon>
        <taxon>Fungi</taxon>
        <taxon>Fungi incertae sedis</taxon>
        <taxon>Mucoromycota</taxon>
        <taxon>Mortierellomycotina</taxon>
        <taxon>Mortierellomycetes</taxon>
        <taxon>Mortierellales</taxon>
        <taxon>Mortierellaceae</taxon>
        <taxon>Linnemannia</taxon>
    </lineage>
</organism>
<feature type="compositionally biased region" description="Basic and acidic residues" evidence="1">
    <location>
        <begin position="70"/>
        <end position="105"/>
    </location>
</feature>
<evidence type="ECO:0000313" key="3">
    <source>
        <dbReference type="Proteomes" id="UP000078512"/>
    </source>
</evidence>
<evidence type="ECO:0000256" key="1">
    <source>
        <dbReference type="SAM" id="MobiDB-lite"/>
    </source>
</evidence>
<protein>
    <submittedName>
        <fullName evidence="2">Uncharacterized protein</fullName>
    </submittedName>
</protein>
<proteinExistence type="predicted"/>
<reference evidence="2 3" key="1">
    <citation type="submission" date="2016-05" db="EMBL/GenBank/DDBJ databases">
        <title>Genome sequencing reveals origins of a unique bacterial endosymbiosis in the earliest lineages of terrestrial Fungi.</title>
        <authorList>
            <consortium name="DOE Joint Genome Institute"/>
            <person name="Uehling J."/>
            <person name="Gryganskyi A."/>
            <person name="Hameed K."/>
            <person name="Tschaplinski T."/>
            <person name="Misztal P."/>
            <person name="Wu S."/>
            <person name="Desiro A."/>
            <person name="Vande Pol N."/>
            <person name="Du Z.-Y."/>
            <person name="Zienkiewicz A."/>
            <person name="Zienkiewicz K."/>
            <person name="Morin E."/>
            <person name="Tisserant E."/>
            <person name="Splivallo R."/>
            <person name="Hainaut M."/>
            <person name="Henrissat B."/>
            <person name="Ohm R."/>
            <person name="Kuo A."/>
            <person name="Yan J."/>
            <person name="Lipzen A."/>
            <person name="Nolan M."/>
            <person name="Labutti K."/>
            <person name="Barry K."/>
            <person name="Goldstein A."/>
            <person name="Labbe J."/>
            <person name="Schadt C."/>
            <person name="Tuskan G."/>
            <person name="Grigoriev I."/>
            <person name="Martin F."/>
            <person name="Vilgalys R."/>
            <person name="Bonito G."/>
        </authorList>
    </citation>
    <scope>NUCLEOTIDE SEQUENCE [LARGE SCALE GENOMIC DNA]</scope>
    <source>
        <strain evidence="2 3">AG-77</strain>
    </source>
</reference>
<dbReference type="OrthoDB" id="10249433at2759"/>